<evidence type="ECO:0000256" key="12">
    <source>
        <dbReference type="SAM" id="MobiDB-lite"/>
    </source>
</evidence>
<evidence type="ECO:0000256" key="10">
    <source>
        <dbReference type="RuleBase" id="RU367032"/>
    </source>
</evidence>
<keyword evidence="2 10" id="KW-0813">Transport</keyword>
<evidence type="ECO:0000256" key="5">
    <source>
        <dbReference type="ARBA" id="ARBA00023136"/>
    </source>
</evidence>
<reference evidence="15 16" key="1">
    <citation type="submission" date="2019-03" db="EMBL/GenBank/DDBJ databases">
        <title>Sequencing 25 genomes of Wallemia mellicola.</title>
        <authorList>
            <person name="Gostincar C."/>
        </authorList>
    </citation>
    <scope>NUCLEOTIDE SEQUENCE [LARGE SCALE GENOMIC DNA]</scope>
    <source>
        <strain evidence="15 16">EXF-1274</strain>
    </source>
</reference>
<dbReference type="Proteomes" id="UP000309601">
    <property type="component" value="Unassembled WGS sequence"/>
</dbReference>
<organism evidence="15 16">
    <name type="scientific">Wallemia mellicola</name>
    <dbReference type="NCBI Taxonomy" id="1708541"/>
    <lineage>
        <taxon>Eukaryota</taxon>
        <taxon>Fungi</taxon>
        <taxon>Dikarya</taxon>
        <taxon>Basidiomycota</taxon>
        <taxon>Wallemiomycotina</taxon>
        <taxon>Wallemiomycetes</taxon>
        <taxon>Wallemiales</taxon>
        <taxon>Wallemiaceae</taxon>
        <taxon>Wallemia</taxon>
    </lineage>
</organism>
<comment type="similarity">
    <text evidence="1 10">Belongs to the peroxin-14 family.</text>
</comment>
<keyword evidence="5 10" id="KW-0472">Membrane</keyword>
<dbReference type="GO" id="GO:0005102">
    <property type="term" value="F:signaling receptor binding"/>
    <property type="evidence" value="ECO:0007669"/>
    <property type="project" value="TreeGrafter"/>
</dbReference>
<dbReference type="GO" id="GO:0016560">
    <property type="term" value="P:protein import into peroxisome matrix, docking"/>
    <property type="evidence" value="ECO:0007669"/>
    <property type="project" value="UniProtKB-UniRule"/>
</dbReference>
<evidence type="ECO:0000256" key="8">
    <source>
        <dbReference type="ARBA" id="ARBA00029691"/>
    </source>
</evidence>
<evidence type="ECO:0000313" key="15">
    <source>
        <dbReference type="EMBL" id="TIC66919.1"/>
    </source>
</evidence>
<evidence type="ECO:0000256" key="4">
    <source>
        <dbReference type="ARBA" id="ARBA00023010"/>
    </source>
</evidence>
<dbReference type="EMBL" id="SPRW01000014">
    <property type="protein sequence ID" value="TIC66919.1"/>
    <property type="molecule type" value="Genomic_DNA"/>
</dbReference>
<accession>A0AB38MVX7</accession>
<dbReference type="AlphaFoldDB" id="A0AB38MVX7"/>
<keyword evidence="11" id="KW-0175">Coiled coil</keyword>
<sequence length="257" mass="28394">MSDKIQSAIDFLNDSNTQSTSLESRLQFLQSKGLTEAEINTALASANNNRRNIYLAQQPGYQLERDWRDYFIMAVVSGGLVYGIGTLARRYLWPHLQPPTSTQYESDLEALNSKFDQAESTINELRTDTAAIKDSLVGQQEKVNETVVEIERAIELTTIQSIKSNEKRSRTEIDGVVREIADIKAQIPKLVESQQQSQSNTLSDLQSELKSLKSLISSRQNTGATSPSSSIQIGKPQIPAWQLATANGATSPSTNSQ</sequence>
<proteinExistence type="inferred from homology"/>
<evidence type="ECO:0000256" key="1">
    <source>
        <dbReference type="ARBA" id="ARBA00005443"/>
    </source>
</evidence>
<keyword evidence="6 10" id="KW-0576">Peroxisome</keyword>
<feature type="compositionally biased region" description="Polar residues" evidence="12">
    <location>
        <begin position="219"/>
        <end position="232"/>
    </location>
</feature>
<dbReference type="GO" id="GO:1990429">
    <property type="term" value="C:peroxisomal importomer complex"/>
    <property type="evidence" value="ECO:0007669"/>
    <property type="project" value="TreeGrafter"/>
</dbReference>
<dbReference type="InterPro" id="IPR036388">
    <property type="entry name" value="WH-like_DNA-bd_sf"/>
</dbReference>
<dbReference type="Pfam" id="PF04695">
    <property type="entry name" value="Pex14_N"/>
    <property type="match status" value="1"/>
</dbReference>
<evidence type="ECO:0000313" key="16">
    <source>
        <dbReference type="Proteomes" id="UP000309601"/>
    </source>
</evidence>
<evidence type="ECO:0000256" key="6">
    <source>
        <dbReference type="ARBA" id="ARBA00023140"/>
    </source>
</evidence>
<dbReference type="InterPro" id="IPR025655">
    <property type="entry name" value="PEX14"/>
</dbReference>
<feature type="coiled-coil region" evidence="11">
    <location>
        <begin position="101"/>
        <end position="128"/>
    </location>
</feature>
<dbReference type="GO" id="GO:0005778">
    <property type="term" value="C:peroxisomal membrane"/>
    <property type="evidence" value="ECO:0007669"/>
    <property type="project" value="UniProtKB-SubCell"/>
</dbReference>
<comment type="subcellular location">
    <subcellularLocation>
        <location evidence="9 10">Peroxisome membrane</location>
    </subcellularLocation>
</comment>
<evidence type="ECO:0000256" key="3">
    <source>
        <dbReference type="ARBA" id="ARBA00022927"/>
    </source>
</evidence>
<dbReference type="PANTHER" id="PTHR23058:SF0">
    <property type="entry name" value="PEROXISOMAL MEMBRANE PROTEIN PEX14"/>
    <property type="match status" value="1"/>
</dbReference>
<dbReference type="Gene3D" id="1.10.10.10">
    <property type="entry name" value="Winged helix-like DNA-binding domain superfamily/Winged helix DNA-binding domain"/>
    <property type="match status" value="1"/>
</dbReference>
<evidence type="ECO:0000256" key="7">
    <source>
        <dbReference type="ARBA" id="ARBA00029502"/>
    </source>
</evidence>
<keyword evidence="4" id="KW-0811">Translocation</keyword>
<dbReference type="InterPro" id="IPR006785">
    <property type="entry name" value="Pex14_N"/>
</dbReference>
<keyword evidence="13" id="KW-1133">Transmembrane helix</keyword>
<evidence type="ECO:0000256" key="2">
    <source>
        <dbReference type="ARBA" id="ARBA00022448"/>
    </source>
</evidence>
<protein>
    <recommendedName>
        <fullName evidence="7 10">Peroxisomal membrane protein PEX14</fullName>
    </recommendedName>
    <alternativeName>
        <fullName evidence="8 10">Peroxin-14</fullName>
    </alternativeName>
</protein>
<feature type="region of interest" description="Disordered" evidence="12">
    <location>
        <begin position="216"/>
        <end position="237"/>
    </location>
</feature>
<name>A0AB38MVX7_9BASI</name>
<dbReference type="PANTHER" id="PTHR23058">
    <property type="entry name" value="PEROXISOMAL MEMBRANE PROTEIN PEX14"/>
    <property type="match status" value="1"/>
</dbReference>
<evidence type="ECO:0000259" key="14">
    <source>
        <dbReference type="Pfam" id="PF04695"/>
    </source>
</evidence>
<evidence type="ECO:0000256" key="11">
    <source>
        <dbReference type="SAM" id="Coils"/>
    </source>
</evidence>
<evidence type="ECO:0000256" key="13">
    <source>
        <dbReference type="SAM" id="Phobius"/>
    </source>
</evidence>
<gene>
    <name evidence="15" type="ORF">E3Q02_01666</name>
</gene>
<comment type="function">
    <text evidence="10">Component of the PEX13-PEX14 docking complex, a translocon channel that specifically mediates the import of peroxisomal cargo proteins bound to PEX5 receptor. The PEX13-PEX14 docking complex forms a large import pore which can be opened to a diameter of about 9 nm. Mechanistically, PEX5 receptor along with cargo proteins associates with the PEX14 subunit of the PEX13-PEX14 docking complex in the cytosol, leading to the insertion of the receptor into the organelle membrane with the concomitant translocation of the cargo into the peroxisome matrix.</text>
</comment>
<evidence type="ECO:0000256" key="9">
    <source>
        <dbReference type="ARBA" id="ARBA00046271"/>
    </source>
</evidence>
<keyword evidence="3 10" id="KW-0653">Protein transport</keyword>
<feature type="domain" description="Peroxisome membrane anchor protein Pex14p N-terminal" evidence="14">
    <location>
        <begin position="2"/>
        <end position="44"/>
    </location>
</feature>
<keyword evidence="13" id="KW-0812">Transmembrane</keyword>
<comment type="caution">
    <text evidence="15">The sequence shown here is derived from an EMBL/GenBank/DDBJ whole genome shotgun (WGS) entry which is preliminary data.</text>
</comment>
<feature type="transmembrane region" description="Helical" evidence="13">
    <location>
        <begin position="70"/>
        <end position="88"/>
    </location>
</feature>